<evidence type="ECO:0000256" key="3">
    <source>
        <dbReference type="PIRNR" id="PIRNR002070"/>
    </source>
</evidence>
<dbReference type="PANTHER" id="PTHR10302">
    <property type="entry name" value="SINGLE-STRANDED DNA-BINDING PROTEIN"/>
    <property type="match status" value="1"/>
</dbReference>
<dbReference type="PIRSF" id="PIRSF002070">
    <property type="entry name" value="SSB"/>
    <property type="match status" value="1"/>
</dbReference>
<dbReference type="PANTHER" id="PTHR10302:SF27">
    <property type="entry name" value="SINGLE-STRANDED DNA-BINDING PROTEIN"/>
    <property type="match status" value="1"/>
</dbReference>
<sequence length="168" mass="19392">MSYSFNRVILVGRLTRDPEVRMTTSGDKVANFTLAVDRPNWNNDYNGQKTDFIRVVVFGKRAEFAENYLKKGVLILVEGALRINSWRDQNNNYKERAEVSATSIQFMESKSSRDAYITDNFENNSKIEVIEPNINEVSDDLDDFSNNDFPQFFPIDDDNPEDDTPPNF</sequence>
<evidence type="ECO:0000256" key="1">
    <source>
        <dbReference type="ARBA" id="ARBA00023125"/>
    </source>
</evidence>
<dbReference type="CDD" id="cd04496">
    <property type="entry name" value="SSB_OBF"/>
    <property type="match status" value="1"/>
</dbReference>
<evidence type="ECO:0000256" key="4">
    <source>
        <dbReference type="SAM" id="MobiDB-lite"/>
    </source>
</evidence>
<keyword evidence="1 2" id="KW-0238">DNA-binding</keyword>
<gene>
    <name evidence="5" type="ORF">SAMN02745164_01470</name>
</gene>
<keyword evidence="6" id="KW-1185">Reference proteome</keyword>
<evidence type="ECO:0000313" key="6">
    <source>
        <dbReference type="Proteomes" id="UP000184334"/>
    </source>
</evidence>
<dbReference type="GO" id="GO:0009295">
    <property type="term" value="C:nucleoid"/>
    <property type="evidence" value="ECO:0007669"/>
    <property type="project" value="TreeGrafter"/>
</dbReference>
<name>A0A1M4XM85_MARH1</name>
<comment type="caution">
    <text evidence="2">Lacks conserved residue(s) required for the propagation of feature annotation.</text>
</comment>
<proteinExistence type="inferred from homology"/>
<dbReference type="HAMAP" id="MF_00984">
    <property type="entry name" value="SSB"/>
    <property type="match status" value="1"/>
</dbReference>
<accession>A0A1M4XM85</accession>
<protein>
    <recommendedName>
        <fullName evidence="2 3">Single-stranded DNA-binding protein</fullName>
        <shortName evidence="2">SSB</shortName>
    </recommendedName>
</protein>
<dbReference type="Gene3D" id="2.40.50.140">
    <property type="entry name" value="Nucleic acid-binding proteins"/>
    <property type="match status" value="1"/>
</dbReference>
<reference evidence="5" key="1">
    <citation type="submission" date="2016-11" db="EMBL/GenBank/DDBJ databases">
        <authorList>
            <person name="Varghese N."/>
            <person name="Submissions S."/>
        </authorList>
    </citation>
    <scope>NUCLEOTIDE SEQUENCE [LARGE SCALE GENOMIC DNA]</scope>
    <source>
        <strain evidence="5">DSM 16785</strain>
    </source>
</reference>
<dbReference type="Proteomes" id="UP000184334">
    <property type="component" value="Unassembled WGS sequence"/>
</dbReference>
<dbReference type="SUPFAM" id="SSF50249">
    <property type="entry name" value="Nucleic acid-binding proteins"/>
    <property type="match status" value="1"/>
</dbReference>
<dbReference type="AlphaFoldDB" id="A0A1M4XM85"/>
<dbReference type="RefSeq" id="WP_072864993.1">
    <property type="nucleotide sequence ID" value="NZ_FQUI01000023.1"/>
</dbReference>
<dbReference type="OrthoDB" id="9809878at2"/>
<evidence type="ECO:0000256" key="2">
    <source>
        <dbReference type="HAMAP-Rule" id="MF_00984"/>
    </source>
</evidence>
<organism evidence="5 6">
    <name type="scientific">Marinitoga hydrogenitolerans (strain DSM 16785 / JCM 12826 / AT1271)</name>
    <dbReference type="NCBI Taxonomy" id="1122195"/>
    <lineage>
        <taxon>Bacteria</taxon>
        <taxon>Thermotogati</taxon>
        <taxon>Thermotogota</taxon>
        <taxon>Thermotogae</taxon>
        <taxon>Petrotogales</taxon>
        <taxon>Petrotogaceae</taxon>
        <taxon>Marinitoga</taxon>
    </lineage>
</organism>
<dbReference type="EMBL" id="FQUI01000023">
    <property type="protein sequence ID" value="SHE94605.1"/>
    <property type="molecule type" value="Genomic_DNA"/>
</dbReference>
<feature type="compositionally biased region" description="Acidic residues" evidence="4">
    <location>
        <begin position="155"/>
        <end position="168"/>
    </location>
</feature>
<dbReference type="PROSITE" id="PS50935">
    <property type="entry name" value="SSB"/>
    <property type="match status" value="1"/>
</dbReference>
<dbReference type="InterPro" id="IPR012340">
    <property type="entry name" value="NA-bd_OB-fold"/>
</dbReference>
<dbReference type="InterPro" id="IPR000424">
    <property type="entry name" value="Primosome_PriB/ssb"/>
</dbReference>
<dbReference type="STRING" id="1122195.SAMN02745164_01470"/>
<comment type="caution">
    <text evidence="5">The sequence shown here is derived from an EMBL/GenBank/DDBJ whole genome shotgun (WGS) entry which is preliminary data.</text>
</comment>
<dbReference type="GO" id="GO:0006260">
    <property type="term" value="P:DNA replication"/>
    <property type="evidence" value="ECO:0007669"/>
    <property type="project" value="InterPro"/>
</dbReference>
<dbReference type="NCBIfam" id="TIGR00621">
    <property type="entry name" value="ssb"/>
    <property type="match status" value="1"/>
</dbReference>
<dbReference type="Pfam" id="PF00436">
    <property type="entry name" value="SSB"/>
    <property type="match status" value="1"/>
</dbReference>
<feature type="region of interest" description="Disordered" evidence="4">
    <location>
        <begin position="138"/>
        <end position="168"/>
    </location>
</feature>
<dbReference type="InterPro" id="IPR011344">
    <property type="entry name" value="ssDNA-bd"/>
</dbReference>
<evidence type="ECO:0000313" key="5">
    <source>
        <dbReference type="EMBL" id="SHE94605.1"/>
    </source>
</evidence>
<dbReference type="GO" id="GO:0003697">
    <property type="term" value="F:single-stranded DNA binding"/>
    <property type="evidence" value="ECO:0007669"/>
    <property type="project" value="UniProtKB-UniRule"/>
</dbReference>
<comment type="subunit">
    <text evidence="2">Homotetramer.</text>
</comment>